<organism evidence="1">
    <name type="scientific">viral metagenome</name>
    <dbReference type="NCBI Taxonomy" id="1070528"/>
    <lineage>
        <taxon>unclassified sequences</taxon>
        <taxon>metagenomes</taxon>
        <taxon>organismal metagenomes</taxon>
    </lineage>
</organism>
<reference evidence="1" key="1">
    <citation type="journal article" date="2020" name="Nature">
        <title>Giant virus diversity and host interactions through global metagenomics.</title>
        <authorList>
            <person name="Schulz F."/>
            <person name="Roux S."/>
            <person name="Paez-Espino D."/>
            <person name="Jungbluth S."/>
            <person name="Walsh D.A."/>
            <person name="Denef V.J."/>
            <person name="McMahon K.D."/>
            <person name="Konstantinidis K.T."/>
            <person name="Eloe-Fadrosh E.A."/>
            <person name="Kyrpides N.C."/>
            <person name="Woyke T."/>
        </authorList>
    </citation>
    <scope>NUCLEOTIDE SEQUENCE</scope>
    <source>
        <strain evidence="1">GVMAG-M-3300009684-20</strain>
    </source>
</reference>
<dbReference type="AlphaFoldDB" id="A0A6C0B5T1"/>
<protein>
    <submittedName>
        <fullName evidence="1">Uncharacterized protein</fullName>
    </submittedName>
</protein>
<name>A0A6C0B5T1_9ZZZZ</name>
<proteinExistence type="predicted"/>
<accession>A0A6C0B5T1</accession>
<dbReference type="EMBL" id="MN739079">
    <property type="protein sequence ID" value="QHS87204.1"/>
    <property type="molecule type" value="Genomic_DNA"/>
</dbReference>
<evidence type="ECO:0000313" key="1">
    <source>
        <dbReference type="EMBL" id="QHS87204.1"/>
    </source>
</evidence>
<sequence>MFRYNGKWYTVKPKLGEPERQTHALMWTLASDTPQQQAYREWYARERKITSILYPNK</sequence>